<name>A0A944C9Z5_9HYPH</name>
<reference evidence="1" key="1">
    <citation type="submission" date="2018-08" db="EMBL/GenBank/DDBJ databases">
        <authorList>
            <person name="Jin W."/>
            <person name="Wang H."/>
            <person name="Yang Y."/>
            <person name="Li M."/>
            <person name="Liu J."/>
        </authorList>
    </citation>
    <scope>NUCLEOTIDE SEQUENCE</scope>
    <source>
        <strain evidence="1">AESS21</strain>
    </source>
</reference>
<gene>
    <name evidence="1" type="ORF">DYI23_00450</name>
</gene>
<reference evidence="1" key="2">
    <citation type="journal article" date="2021" name="Microorganisms">
        <title>Bacterial Dimethylsulfoniopropionate Biosynthesis in the East China Sea.</title>
        <authorList>
            <person name="Liu J."/>
            <person name="Zhang Y."/>
            <person name="Liu J."/>
            <person name="Zhong H."/>
            <person name="Williams B.T."/>
            <person name="Zheng Y."/>
            <person name="Curson A.R.J."/>
            <person name="Sun C."/>
            <person name="Sun H."/>
            <person name="Song D."/>
            <person name="Wagner Mackenzie B."/>
            <person name="Bermejo Martinez A."/>
            <person name="Todd J.D."/>
            <person name="Zhang X.H."/>
        </authorList>
    </citation>
    <scope>NUCLEOTIDE SEQUENCE</scope>
    <source>
        <strain evidence="1">AESS21</strain>
    </source>
</reference>
<accession>A0A944C9Z5</accession>
<dbReference type="Proteomes" id="UP000705379">
    <property type="component" value="Unassembled WGS sequence"/>
</dbReference>
<organism evidence="1 2">
    <name type="scientific">Roseibium polysiphoniae</name>
    <dbReference type="NCBI Taxonomy" id="2571221"/>
    <lineage>
        <taxon>Bacteria</taxon>
        <taxon>Pseudomonadati</taxon>
        <taxon>Pseudomonadota</taxon>
        <taxon>Alphaproteobacteria</taxon>
        <taxon>Hyphomicrobiales</taxon>
        <taxon>Stappiaceae</taxon>
        <taxon>Roseibium</taxon>
    </lineage>
</organism>
<dbReference type="EMBL" id="QTKU01000001">
    <property type="protein sequence ID" value="MBS8258672.1"/>
    <property type="molecule type" value="Genomic_DNA"/>
</dbReference>
<proteinExistence type="predicted"/>
<sequence>MGPAWFVAKQPPWNARGTGQQTAAVPGLSLVNCAKLVAQQDRLRGRRLNARLKLQPGRRSALLLP</sequence>
<dbReference type="AlphaFoldDB" id="A0A944C9Z5"/>
<protein>
    <submittedName>
        <fullName evidence="1">Uncharacterized protein</fullName>
    </submittedName>
</protein>
<evidence type="ECO:0000313" key="2">
    <source>
        <dbReference type="Proteomes" id="UP000705379"/>
    </source>
</evidence>
<comment type="caution">
    <text evidence="1">The sequence shown here is derived from an EMBL/GenBank/DDBJ whole genome shotgun (WGS) entry which is preliminary data.</text>
</comment>
<evidence type="ECO:0000313" key="1">
    <source>
        <dbReference type="EMBL" id="MBS8258672.1"/>
    </source>
</evidence>